<keyword evidence="3" id="KW-1185">Reference proteome</keyword>
<dbReference type="PANTHER" id="PTHR36456">
    <property type="entry name" value="UPF0232 PROTEIN SCO3875"/>
    <property type="match status" value="1"/>
</dbReference>
<organism evidence="2 3">
    <name type="scientific">Candidatus Nitrospira inopinata</name>
    <dbReference type="NCBI Taxonomy" id="1715989"/>
    <lineage>
        <taxon>Bacteria</taxon>
        <taxon>Pseudomonadati</taxon>
        <taxon>Nitrospirota</taxon>
        <taxon>Nitrospiria</taxon>
        <taxon>Nitrospirales</taxon>
        <taxon>Nitrospiraceae</taxon>
        <taxon>Nitrospira</taxon>
    </lineage>
</organism>
<dbReference type="Proteomes" id="UP000066284">
    <property type="component" value="Chromosome 1"/>
</dbReference>
<dbReference type="OrthoDB" id="9814233at2"/>
<dbReference type="AlphaFoldDB" id="A0A0S4KUF9"/>
<dbReference type="EMBL" id="LN885086">
    <property type="protein sequence ID" value="CUQ65963.1"/>
    <property type="molecule type" value="Genomic_DNA"/>
</dbReference>
<dbReference type="Pfam" id="PF05258">
    <property type="entry name" value="DciA"/>
    <property type="match status" value="1"/>
</dbReference>
<evidence type="ECO:0008006" key="4">
    <source>
        <dbReference type="Google" id="ProtNLM"/>
    </source>
</evidence>
<evidence type="ECO:0000256" key="1">
    <source>
        <dbReference type="SAM" id="MobiDB-lite"/>
    </source>
</evidence>
<gene>
    <name evidence="2" type="ORF">NITINOP_0988</name>
</gene>
<protein>
    <recommendedName>
        <fullName evidence="4">DUF721 domain-containing protein</fullName>
    </recommendedName>
</protein>
<evidence type="ECO:0000313" key="2">
    <source>
        <dbReference type="EMBL" id="CUQ65963.1"/>
    </source>
</evidence>
<sequence>MPRTGSLDSCGAILSGLSKRLGLETKLLEFRLQRQWRDIVGEPLASQTWPAHIRFKKLYLIVRNSVWLQQLTFLKPSLLDQVGRAVGMEPIKDIVFRVGEIPAPAVPSENDPVVSGRPPARDEIETDSLPIGIRDPELRRRFTEAIARYPFRRASRPAKDP</sequence>
<dbReference type="RefSeq" id="WP_062483681.1">
    <property type="nucleotide sequence ID" value="NZ_LN885086.1"/>
</dbReference>
<dbReference type="STRING" id="1715989.NITINOP_0988"/>
<evidence type="ECO:0000313" key="3">
    <source>
        <dbReference type="Proteomes" id="UP000066284"/>
    </source>
</evidence>
<dbReference type="PANTHER" id="PTHR36456:SF1">
    <property type="entry name" value="UPF0232 PROTEIN SCO3875"/>
    <property type="match status" value="1"/>
</dbReference>
<reference evidence="3" key="1">
    <citation type="submission" date="2015-09" db="EMBL/GenBank/DDBJ databases">
        <authorList>
            <person name="Daims H."/>
        </authorList>
    </citation>
    <scope>NUCLEOTIDE SEQUENCE [LARGE SCALE GENOMIC DNA]</scope>
</reference>
<feature type="region of interest" description="Disordered" evidence="1">
    <location>
        <begin position="107"/>
        <end position="130"/>
    </location>
</feature>
<name>A0A0S4KUF9_9BACT</name>
<dbReference type="KEGG" id="nio:NITINOP_0988"/>
<proteinExistence type="predicted"/>
<accession>A0A0S4KUF9</accession>
<dbReference type="InterPro" id="IPR007922">
    <property type="entry name" value="DciA-like"/>
</dbReference>